<dbReference type="RefSeq" id="XP_034253272.1">
    <property type="nucleotide sequence ID" value="XM_034397381.1"/>
</dbReference>
<dbReference type="PROSITE" id="PS40000">
    <property type="entry name" value="DM_1"/>
    <property type="match status" value="1"/>
</dbReference>
<protein>
    <submittedName>
        <fullName evidence="9 10">Altered inheritance of mitochondria protein 21</fullName>
    </submittedName>
</protein>
<dbReference type="InterPro" id="IPR001275">
    <property type="entry name" value="DM_DNA-bd"/>
</dbReference>
<feature type="region of interest" description="Disordered" evidence="6">
    <location>
        <begin position="605"/>
        <end position="747"/>
    </location>
</feature>
<proteinExistence type="predicted"/>
<feature type="compositionally biased region" description="Polar residues" evidence="6">
    <location>
        <begin position="439"/>
        <end position="448"/>
    </location>
</feature>
<dbReference type="SUPFAM" id="SSF82927">
    <property type="entry name" value="Cysteine-rich DNA binding domain, (DM domain)"/>
    <property type="match status" value="3"/>
</dbReference>
<feature type="compositionally biased region" description="Polar residues" evidence="6">
    <location>
        <begin position="526"/>
        <end position="538"/>
    </location>
</feature>
<gene>
    <name evidence="9 10" type="primary">LOC117652445</name>
</gene>
<dbReference type="InterPro" id="IPR013087">
    <property type="entry name" value="Znf_C2H2_type"/>
</dbReference>
<dbReference type="RefSeq" id="XP_034253271.1">
    <property type="nucleotide sequence ID" value="XM_034397380.1"/>
</dbReference>
<feature type="compositionally biased region" description="Basic and acidic residues" evidence="6">
    <location>
        <begin position="65"/>
        <end position="80"/>
    </location>
</feature>
<evidence type="ECO:0000256" key="2">
    <source>
        <dbReference type="ARBA" id="ARBA00022833"/>
    </source>
</evidence>
<feature type="compositionally biased region" description="Basic and acidic residues" evidence="6">
    <location>
        <begin position="618"/>
        <end position="628"/>
    </location>
</feature>
<feature type="domain" description="C2H2-type" evidence="7">
    <location>
        <begin position="1001"/>
        <end position="1029"/>
    </location>
</feature>
<feature type="compositionally biased region" description="Basic and acidic residues" evidence="6">
    <location>
        <begin position="253"/>
        <end position="377"/>
    </location>
</feature>
<dbReference type="PROSITE" id="PS00028">
    <property type="entry name" value="ZINC_FINGER_C2H2_1"/>
    <property type="match status" value="1"/>
</dbReference>
<dbReference type="InterPro" id="IPR036407">
    <property type="entry name" value="DM_DNA-bd_sf"/>
</dbReference>
<feature type="compositionally biased region" description="Basic and acidic residues" evidence="6">
    <location>
        <begin position="100"/>
        <end position="110"/>
    </location>
</feature>
<evidence type="ECO:0000256" key="6">
    <source>
        <dbReference type="SAM" id="MobiDB-lite"/>
    </source>
</evidence>
<feature type="compositionally biased region" description="Polar residues" evidence="6">
    <location>
        <begin position="111"/>
        <end position="133"/>
    </location>
</feature>
<keyword evidence="1" id="KW-0479">Metal-binding</keyword>
<feature type="compositionally biased region" description="Polar residues" evidence="6">
    <location>
        <begin position="792"/>
        <end position="808"/>
    </location>
</feature>
<evidence type="ECO:0000313" key="10">
    <source>
        <dbReference type="RefSeq" id="XP_034253272.1"/>
    </source>
</evidence>
<feature type="region of interest" description="Disordered" evidence="6">
    <location>
        <begin position="174"/>
        <end position="202"/>
    </location>
</feature>
<feature type="region of interest" description="Disordered" evidence="6">
    <location>
        <begin position="936"/>
        <end position="960"/>
    </location>
</feature>
<feature type="region of interest" description="Disordered" evidence="6">
    <location>
        <begin position="65"/>
        <end position="133"/>
    </location>
</feature>
<dbReference type="GO" id="GO:0043565">
    <property type="term" value="F:sequence-specific DNA binding"/>
    <property type="evidence" value="ECO:0007669"/>
    <property type="project" value="InterPro"/>
</dbReference>
<name>A0A6P9ABA6_THRPL</name>
<dbReference type="OrthoDB" id="10691963at2759"/>
<feature type="compositionally biased region" description="Basic and acidic residues" evidence="6">
    <location>
        <begin position="427"/>
        <end position="438"/>
    </location>
</feature>
<keyword evidence="4" id="KW-0539">Nucleus</keyword>
<evidence type="ECO:0000313" key="9">
    <source>
        <dbReference type="RefSeq" id="XP_034253271.1"/>
    </source>
</evidence>
<evidence type="ECO:0000256" key="5">
    <source>
        <dbReference type="PROSITE-ProRule" id="PRU00042"/>
    </source>
</evidence>
<feature type="region of interest" description="Disordered" evidence="6">
    <location>
        <begin position="792"/>
        <end position="811"/>
    </location>
</feature>
<dbReference type="GeneID" id="117652445"/>
<evidence type="ECO:0000259" key="7">
    <source>
        <dbReference type="PROSITE" id="PS50157"/>
    </source>
</evidence>
<feature type="compositionally biased region" description="Basic and acidic residues" evidence="6">
    <location>
        <begin position="706"/>
        <end position="716"/>
    </location>
</feature>
<keyword evidence="5" id="KW-0863">Zinc-finger</keyword>
<dbReference type="KEGG" id="tpal:117652445"/>
<evidence type="ECO:0000256" key="1">
    <source>
        <dbReference type="ARBA" id="ARBA00022723"/>
    </source>
</evidence>
<dbReference type="AlphaFoldDB" id="A0A6P9ABA6"/>
<dbReference type="GO" id="GO:0008270">
    <property type="term" value="F:zinc ion binding"/>
    <property type="evidence" value="ECO:0007669"/>
    <property type="project" value="UniProtKB-KW"/>
</dbReference>
<feature type="region of interest" description="Disordered" evidence="6">
    <location>
        <begin position="863"/>
        <end position="889"/>
    </location>
</feature>
<keyword evidence="2" id="KW-0862">Zinc</keyword>
<feature type="compositionally biased region" description="Polar residues" evidence="6">
    <location>
        <begin position="660"/>
        <end position="677"/>
    </location>
</feature>
<feature type="compositionally biased region" description="Polar residues" evidence="6">
    <location>
        <begin position="90"/>
        <end position="99"/>
    </location>
</feature>
<feature type="compositionally biased region" description="Polar residues" evidence="6">
    <location>
        <begin position="379"/>
        <end position="391"/>
    </location>
</feature>
<feature type="compositionally biased region" description="Basic and acidic residues" evidence="6">
    <location>
        <begin position="939"/>
        <end position="957"/>
    </location>
</feature>
<sequence length="1081" mass="120160">MRSKCQSMANFCTWCSNHGFSIIYNYKHKLICKYFRCTCSKCEGTITYLRNVAIQRVSQQKQAAEREKFAKRQREIERQKTAKRKKDAKQQNFPANQNAVEKKRISRNEKSSWQNSSVRTQSIPSTSRDQSSPPYCKFCRNHGLSYYFIGQHYKCCKYWTCSCRKCQDIRGPAKSRATKAAEGSKKRSRKERSESPEGSSKRLCVENVDQPLPNCPLCLNHGFSFPLKAHHISVCLHKNCSCDPCRDERKSMKEKVTQVEEKEDNKSEERENNKSEGKENIKSEDKESNKFKDKENIKSLEEKNHKSDDKENIKSTEQKNCKSEDQENIKSTEEKNNKSDDRENIKSTEQKTNKSEDQENIKSTEEQNIKSEDKEKNSIAVNSVHSVTAPTAPTDMRKPCAVVAPKPRLCTASFSSSSSSKAYNYQENKDENLPKKNVDVQTLSTADSTAPEGNLGAEKTASPEEGTAEKNKSENIADARSKSPEVNEDQRINNSPLHEEETTSEGGAPELIPDVESELAEVSEIRLSQGTSNSSVYSETVGMPEILDEEYHTVSEISESSNDEGSNLSADGEETSTKVTEAMGMMSNEGGDMVIEPNIVSQASNTLSVKNSAQDSSCPDKCKDHVEDQVVEEEPSKSDSIVSNIGKVGEGSEEESNGSQAIISKSTEDLSNNSLESEATPIPFAETGLSDPRPEMAIEGDSTSMEARKGYDRDSCNEGTNAIETTPCVPMSPTHSAPRHISNEDNMSSKLFSEVSEINGSSNVARDTNSLSFNSLENKDCEEKAGYQESCSHQETTMDASKNSTLTSCPEKKAPDDMADLMAKLATLGKNLQSALPLSRSLSVPASLERSLFDESQPFDLSSHLQKSLSNSRHQGTPSNTIQPGSELVQENGSEGIPIVSTPACAEMRPEKPKETPQEGAESLENLTENVQENPEFYQKPRENSQEDPDLCSKETDSSVTPPALHLVEDATLPQESTNAEEVTISPAELPSGNVEVNLQKECDGCHKVFSASTNFRIHQYLKHDVDCESNPGTMYQCRECPYENEKEIATLDHESSHMSLVPLDRMLKLFCVISNEYKRT</sequence>
<dbReference type="Gene3D" id="4.10.1040.10">
    <property type="entry name" value="DM DNA-binding domain"/>
    <property type="match status" value="2"/>
</dbReference>
<dbReference type="Proteomes" id="UP000515158">
    <property type="component" value="Unplaced"/>
</dbReference>
<evidence type="ECO:0000313" key="8">
    <source>
        <dbReference type="Proteomes" id="UP000515158"/>
    </source>
</evidence>
<feature type="compositionally biased region" description="Polar residues" evidence="6">
    <location>
        <begin position="605"/>
        <end position="617"/>
    </location>
</feature>
<accession>A0A6P9ABA6</accession>
<dbReference type="PROSITE" id="PS50157">
    <property type="entry name" value="ZINC_FINGER_C2H2_2"/>
    <property type="match status" value="1"/>
</dbReference>
<feature type="compositionally biased region" description="Basic and acidic residues" evidence="6">
    <location>
        <begin position="191"/>
        <end position="202"/>
    </location>
</feature>
<feature type="compositionally biased region" description="Basic and acidic residues" evidence="6">
    <location>
        <begin position="467"/>
        <end position="501"/>
    </location>
</feature>
<keyword evidence="8" id="KW-1185">Reference proteome</keyword>
<evidence type="ECO:0000256" key="3">
    <source>
        <dbReference type="ARBA" id="ARBA00023125"/>
    </source>
</evidence>
<feature type="region of interest" description="Disordered" evidence="6">
    <location>
        <begin position="253"/>
        <end position="577"/>
    </location>
</feature>
<dbReference type="GO" id="GO:0006355">
    <property type="term" value="P:regulation of DNA-templated transcription"/>
    <property type="evidence" value="ECO:0007669"/>
    <property type="project" value="InterPro"/>
</dbReference>
<organism evidence="9">
    <name type="scientific">Thrips palmi</name>
    <name type="common">Melon thrips</name>
    <dbReference type="NCBI Taxonomy" id="161013"/>
    <lineage>
        <taxon>Eukaryota</taxon>
        <taxon>Metazoa</taxon>
        <taxon>Ecdysozoa</taxon>
        <taxon>Arthropoda</taxon>
        <taxon>Hexapoda</taxon>
        <taxon>Insecta</taxon>
        <taxon>Pterygota</taxon>
        <taxon>Neoptera</taxon>
        <taxon>Paraneoptera</taxon>
        <taxon>Thysanoptera</taxon>
        <taxon>Terebrantia</taxon>
        <taxon>Thripoidea</taxon>
        <taxon>Thripidae</taxon>
        <taxon>Thrips</taxon>
    </lineage>
</organism>
<feature type="compositionally biased region" description="Polar residues" evidence="6">
    <location>
        <begin position="555"/>
        <end position="569"/>
    </location>
</feature>
<reference evidence="9 10" key="1">
    <citation type="submission" date="2025-04" db="UniProtKB">
        <authorList>
            <consortium name="RefSeq"/>
        </authorList>
    </citation>
    <scope>IDENTIFICATION</scope>
    <source>
        <tissue evidence="9 10">Total insect</tissue>
    </source>
</reference>
<evidence type="ECO:0000256" key="4">
    <source>
        <dbReference type="ARBA" id="ARBA00023242"/>
    </source>
</evidence>
<keyword evidence="3" id="KW-0238">DNA-binding</keyword>